<dbReference type="AlphaFoldDB" id="A0A1H8I8M9"/>
<keyword evidence="3" id="KW-1185">Reference proteome</keyword>
<evidence type="ECO:0000313" key="2">
    <source>
        <dbReference type="EMBL" id="SEN64724.1"/>
    </source>
</evidence>
<dbReference type="PANTHER" id="PTHR43968">
    <property type="match status" value="1"/>
</dbReference>
<dbReference type="InterPro" id="IPR036282">
    <property type="entry name" value="Glutathione-S-Trfase_C_sf"/>
</dbReference>
<dbReference type="SUPFAM" id="SSF52833">
    <property type="entry name" value="Thioredoxin-like"/>
    <property type="match status" value="1"/>
</dbReference>
<dbReference type="OrthoDB" id="9813092at2"/>
<dbReference type="InterPro" id="IPR050983">
    <property type="entry name" value="GST_Omega/HSP26"/>
</dbReference>
<dbReference type="InterPro" id="IPR036249">
    <property type="entry name" value="Thioredoxin-like_sf"/>
</dbReference>
<dbReference type="STRING" id="1077947.SAMN05216227_101947"/>
<dbReference type="Pfam" id="PF13410">
    <property type="entry name" value="GST_C_2"/>
    <property type="match status" value="1"/>
</dbReference>
<dbReference type="Gene3D" id="1.20.1050.10">
    <property type="match status" value="1"/>
</dbReference>
<dbReference type="SUPFAM" id="SSF47616">
    <property type="entry name" value="GST C-terminal domain-like"/>
    <property type="match status" value="1"/>
</dbReference>
<proteinExistence type="predicted"/>
<accession>A0A1H8I8M9</accession>
<dbReference type="Gene3D" id="3.40.30.10">
    <property type="entry name" value="Glutaredoxin"/>
    <property type="match status" value="1"/>
</dbReference>
<gene>
    <name evidence="2" type="ORF">SAMN05216227_101947</name>
</gene>
<protein>
    <submittedName>
        <fullName evidence="2">Glutathione S-transferase</fullName>
    </submittedName>
</protein>
<keyword evidence="2" id="KW-0808">Transferase</keyword>
<dbReference type="Proteomes" id="UP000183002">
    <property type="component" value="Unassembled WGS sequence"/>
</dbReference>
<dbReference type="Pfam" id="PF13417">
    <property type="entry name" value="GST_N_3"/>
    <property type="match status" value="1"/>
</dbReference>
<dbReference type="PROSITE" id="PS50404">
    <property type="entry name" value="GST_NTER"/>
    <property type="match status" value="1"/>
</dbReference>
<dbReference type="EMBL" id="FOCO01000019">
    <property type="protein sequence ID" value="SEN64724.1"/>
    <property type="molecule type" value="Genomic_DNA"/>
</dbReference>
<organism evidence="2 3">
    <name type="scientific">Pseudorhodobacter antarcticus</name>
    <dbReference type="NCBI Taxonomy" id="1077947"/>
    <lineage>
        <taxon>Bacteria</taxon>
        <taxon>Pseudomonadati</taxon>
        <taxon>Pseudomonadota</taxon>
        <taxon>Alphaproteobacteria</taxon>
        <taxon>Rhodobacterales</taxon>
        <taxon>Paracoccaceae</taxon>
        <taxon>Pseudorhodobacter</taxon>
    </lineage>
</organism>
<name>A0A1H8I8M9_9RHOB</name>
<dbReference type="RefSeq" id="WP_050518681.1">
    <property type="nucleotide sequence ID" value="NZ_FOCO01000019.1"/>
</dbReference>
<dbReference type="PANTHER" id="PTHR43968:SF6">
    <property type="entry name" value="GLUTATHIONE S-TRANSFERASE OMEGA"/>
    <property type="match status" value="1"/>
</dbReference>
<reference evidence="2 3" key="1">
    <citation type="submission" date="2016-10" db="EMBL/GenBank/DDBJ databases">
        <authorList>
            <person name="de Groot N.N."/>
        </authorList>
    </citation>
    <scope>NUCLEOTIDE SEQUENCE [LARGE SCALE GENOMIC DNA]</scope>
    <source>
        <strain evidence="2 3">CGMCC 1.10836</strain>
    </source>
</reference>
<dbReference type="InterPro" id="IPR004045">
    <property type="entry name" value="Glutathione_S-Trfase_N"/>
</dbReference>
<dbReference type="GO" id="GO:0016740">
    <property type="term" value="F:transferase activity"/>
    <property type="evidence" value="ECO:0007669"/>
    <property type="project" value="UniProtKB-KW"/>
</dbReference>
<evidence type="ECO:0000259" key="1">
    <source>
        <dbReference type="PROSITE" id="PS50404"/>
    </source>
</evidence>
<feature type="domain" description="GST N-terminal" evidence="1">
    <location>
        <begin position="1"/>
        <end position="79"/>
    </location>
</feature>
<sequence>MTPVLYSFRRCPYAIRARLAIDVAGVVVETREILLRDKPTAFLAASPRGTVPCLVTDAGVVDESLEVMIWALRQHDPEGWLEMPDAGWDWIARCDGPFKAALDRVKYASRHAPGDVAAARGVAVAFLQDLEAALGDWVFARASIADCALLPFVRQFAMIDAAWFAALPLPRVQAWLAQGVASVRFVRVMEKRAVWQG</sequence>
<evidence type="ECO:0000313" key="3">
    <source>
        <dbReference type="Proteomes" id="UP000183002"/>
    </source>
</evidence>
<dbReference type="GO" id="GO:0005737">
    <property type="term" value="C:cytoplasm"/>
    <property type="evidence" value="ECO:0007669"/>
    <property type="project" value="TreeGrafter"/>
</dbReference>